<evidence type="ECO:0000259" key="7">
    <source>
        <dbReference type="Pfam" id="PF02770"/>
    </source>
</evidence>
<proteinExistence type="inferred from homology"/>
<keyword evidence="3 5" id="KW-0285">Flavoprotein</keyword>
<dbReference type="Gene3D" id="2.40.110.10">
    <property type="entry name" value="Butyryl-CoA Dehydrogenase, subunit A, domain 2"/>
    <property type="match status" value="1"/>
</dbReference>
<dbReference type="InterPro" id="IPR046373">
    <property type="entry name" value="Acyl-CoA_Oxase/DH_mid-dom_sf"/>
</dbReference>
<evidence type="ECO:0000259" key="6">
    <source>
        <dbReference type="Pfam" id="PF00441"/>
    </source>
</evidence>
<dbReference type="Pfam" id="PF12806">
    <property type="entry name" value="Acyl-CoA_dh_C"/>
    <property type="match status" value="1"/>
</dbReference>
<dbReference type="Pfam" id="PF02771">
    <property type="entry name" value="Acyl-CoA_dh_N"/>
    <property type="match status" value="1"/>
</dbReference>
<evidence type="ECO:0000256" key="5">
    <source>
        <dbReference type="RuleBase" id="RU362125"/>
    </source>
</evidence>
<keyword evidence="11" id="KW-1185">Reference proteome</keyword>
<dbReference type="InterPro" id="IPR036250">
    <property type="entry name" value="AcylCo_DH-like_C"/>
</dbReference>
<comment type="caution">
    <text evidence="10">The sequence shown here is derived from an EMBL/GenBank/DDBJ whole genome shotgun (WGS) entry which is preliminary data.</text>
</comment>
<sequence>MATFINTDTLKFQLFDVLNAEQLLESEYFGDHDKEGLGMFLDSITDFSEKELFPYFQEMDENPAHFKNGKIITHPQVAKMFSEAADLGVIAATLSNDHGGLQIPLSVHTVATAIMDAANNSMPGYAGLTLGSLELILEFGSDDLIQKYAEHMMTGQYAGTMCLTEPQAGSSLSDITTSATPQEDGTYLIKGQKIFISGGDHEHTENVIHLLLARIDGAPAGTKGISLFTVPKFSPDGSSNDVITAGEFLKMGQKGYCTTHLIFGEKDHCVGELVGETNQGLKQMFKMMNGARIAVGRGAAAIAMAAYEASLKYANERSQGRKVTDTGKKDPSQEQTLIINHPDVRRLMLRQKAISEGAMSLVLQSAYYHDRITASNDPEEKKKYHLLLELLTPMAKTYPSEKGIDAVSDGLQVLGGYGFCSEYILQQYYRDIRIFTLYEGTTGIQSIDLLGRKMTMNEGKAPQLLAQEISKTLSVARKIDDFAPYADQLGRRLKDIVDIMEYLGQFSSKGKFNTYLADASLFMEYFSTVVVAWQWLKMGIKATEMKGSGVYSDEFLESKIHTMKFFFHYEVKATAGLKDIIMDPAMLTLKTEKEVII</sequence>
<dbReference type="GO" id="GO:0050660">
    <property type="term" value="F:flavin adenine dinucleotide binding"/>
    <property type="evidence" value="ECO:0007669"/>
    <property type="project" value="InterPro"/>
</dbReference>
<comment type="similarity">
    <text evidence="2 5">Belongs to the acyl-CoA dehydrogenase family.</text>
</comment>
<evidence type="ECO:0000256" key="4">
    <source>
        <dbReference type="ARBA" id="ARBA00022827"/>
    </source>
</evidence>
<comment type="cofactor">
    <cofactor evidence="1 5">
        <name>FAD</name>
        <dbReference type="ChEBI" id="CHEBI:57692"/>
    </cofactor>
</comment>
<dbReference type="AlphaFoldDB" id="A0AA37SSK6"/>
<dbReference type="Pfam" id="PF02770">
    <property type="entry name" value="Acyl-CoA_dh_M"/>
    <property type="match status" value="1"/>
</dbReference>
<dbReference type="InterPro" id="IPR006091">
    <property type="entry name" value="Acyl-CoA_Oxase/DH_mid-dom"/>
</dbReference>
<feature type="domain" description="Acyl-CoA dehydrogenase/oxidase N-terminal" evidence="8">
    <location>
        <begin position="39"/>
        <end position="155"/>
    </location>
</feature>
<keyword evidence="4 5" id="KW-0274">FAD</keyword>
<dbReference type="RefSeq" id="WP_235292701.1">
    <property type="nucleotide sequence ID" value="NZ_BSOH01000023.1"/>
</dbReference>
<organism evidence="10 11">
    <name type="scientific">Portibacter lacus</name>
    <dbReference type="NCBI Taxonomy" id="1099794"/>
    <lineage>
        <taxon>Bacteria</taxon>
        <taxon>Pseudomonadati</taxon>
        <taxon>Bacteroidota</taxon>
        <taxon>Saprospiria</taxon>
        <taxon>Saprospirales</taxon>
        <taxon>Haliscomenobacteraceae</taxon>
        <taxon>Portibacter</taxon>
    </lineage>
</organism>
<evidence type="ECO:0000256" key="3">
    <source>
        <dbReference type="ARBA" id="ARBA00022630"/>
    </source>
</evidence>
<dbReference type="PANTHER" id="PTHR42803">
    <property type="entry name" value="ACYL-COA DEHYDROGENASE"/>
    <property type="match status" value="1"/>
</dbReference>
<gene>
    <name evidence="10" type="ORF">GCM10007940_33700</name>
</gene>
<dbReference type="InterPro" id="IPR009100">
    <property type="entry name" value="AcylCoA_DH/oxidase_NM_dom_sf"/>
</dbReference>
<evidence type="ECO:0000259" key="9">
    <source>
        <dbReference type="Pfam" id="PF12806"/>
    </source>
</evidence>
<dbReference type="InterPro" id="IPR052166">
    <property type="entry name" value="Diverse_Acyl-CoA_DH"/>
</dbReference>
<feature type="domain" description="Acyl-CoA dehydrogenase/oxidase C-terminal" evidence="6">
    <location>
        <begin position="332"/>
        <end position="446"/>
    </location>
</feature>
<dbReference type="SUPFAM" id="SSF47203">
    <property type="entry name" value="Acyl-CoA dehydrogenase C-terminal domain-like"/>
    <property type="match status" value="1"/>
</dbReference>
<reference evidence="10" key="2">
    <citation type="submission" date="2023-01" db="EMBL/GenBank/DDBJ databases">
        <title>Draft genome sequence of Portibacter lacus strain NBRC 108769.</title>
        <authorList>
            <person name="Sun Q."/>
            <person name="Mori K."/>
        </authorList>
    </citation>
    <scope>NUCLEOTIDE SEQUENCE</scope>
    <source>
        <strain evidence="10">NBRC 108769</strain>
    </source>
</reference>
<dbReference type="Proteomes" id="UP001156666">
    <property type="component" value="Unassembled WGS sequence"/>
</dbReference>
<dbReference type="SUPFAM" id="SSF56645">
    <property type="entry name" value="Acyl-CoA dehydrogenase NM domain-like"/>
    <property type="match status" value="1"/>
</dbReference>
<dbReference type="InterPro" id="IPR009075">
    <property type="entry name" value="AcylCo_DH/oxidase_C"/>
</dbReference>
<name>A0AA37SSK6_9BACT</name>
<accession>A0AA37SSK6</accession>
<dbReference type="PANTHER" id="PTHR42803:SF3">
    <property type="entry name" value="ACYL-COA DEHYDROGENASE-RELATED"/>
    <property type="match status" value="1"/>
</dbReference>
<dbReference type="Pfam" id="PF00441">
    <property type="entry name" value="Acyl-CoA_dh_1"/>
    <property type="match status" value="1"/>
</dbReference>
<dbReference type="Gene3D" id="1.20.140.10">
    <property type="entry name" value="Butyryl-CoA Dehydrogenase, subunit A, domain 3"/>
    <property type="match status" value="1"/>
</dbReference>
<evidence type="ECO:0000256" key="1">
    <source>
        <dbReference type="ARBA" id="ARBA00001974"/>
    </source>
</evidence>
<evidence type="ECO:0000259" key="8">
    <source>
        <dbReference type="Pfam" id="PF02771"/>
    </source>
</evidence>
<keyword evidence="5" id="KW-0560">Oxidoreductase</keyword>
<feature type="domain" description="Acetyl-CoA dehydrogenase-like C-terminal" evidence="9">
    <location>
        <begin position="466"/>
        <end position="585"/>
    </location>
</feature>
<dbReference type="Gene3D" id="1.10.540.10">
    <property type="entry name" value="Acyl-CoA dehydrogenase/oxidase, N-terminal domain"/>
    <property type="match status" value="1"/>
</dbReference>
<evidence type="ECO:0000313" key="10">
    <source>
        <dbReference type="EMBL" id="GLR18754.1"/>
    </source>
</evidence>
<feature type="domain" description="Acyl-CoA oxidase/dehydrogenase middle" evidence="7">
    <location>
        <begin position="161"/>
        <end position="263"/>
    </location>
</feature>
<dbReference type="InterPro" id="IPR037069">
    <property type="entry name" value="AcylCoA_DH/ox_N_sf"/>
</dbReference>
<dbReference type="InterPro" id="IPR025878">
    <property type="entry name" value="Acyl-CoA_dh-like_C_dom"/>
</dbReference>
<dbReference type="InterPro" id="IPR013786">
    <property type="entry name" value="AcylCoA_DH/ox_N"/>
</dbReference>
<evidence type="ECO:0000256" key="2">
    <source>
        <dbReference type="ARBA" id="ARBA00009347"/>
    </source>
</evidence>
<dbReference type="EMBL" id="BSOH01000023">
    <property type="protein sequence ID" value="GLR18754.1"/>
    <property type="molecule type" value="Genomic_DNA"/>
</dbReference>
<reference evidence="10" key="1">
    <citation type="journal article" date="2014" name="Int. J. Syst. Evol. Microbiol.">
        <title>Complete genome sequence of Corynebacterium casei LMG S-19264T (=DSM 44701T), isolated from a smear-ripened cheese.</title>
        <authorList>
            <consortium name="US DOE Joint Genome Institute (JGI-PGF)"/>
            <person name="Walter F."/>
            <person name="Albersmeier A."/>
            <person name="Kalinowski J."/>
            <person name="Ruckert C."/>
        </authorList>
    </citation>
    <scope>NUCLEOTIDE SEQUENCE</scope>
    <source>
        <strain evidence="10">NBRC 108769</strain>
    </source>
</reference>
<evidence type="ECO:0000313" key="11">
    <source>
        <dbReference type="Proteomes" id="UP001156666"/>
    </source>
</evidence>
<dbReference type="GO" id="GO:0016627">
    <property type="term" value="F:oxidoreductase activity, acting on the CH-CH group of donors"/>
    <property type="evidence" value="ECO:0007669"/>
    <property type="project" value="InterPro"/>
</dbReference>
<protein>
    <submittedName>
        <fullName evidence="10">Acyl-CoA dehydrogenase</fullName>
    </submittedName>
</protein>